<accession>A0A7X2TC17</accession>
<feature type="transmembrane region" description="Helical" evidence="1">
    <location>
        <begin position="190"/>
        <end position="213"/>
    </location>
</feature>
<feature type="transmembrane region" description="Helical" evidence="1">
    <location>
        <begin position="369"/>
        <end position="393"/>
    </location>
</feature>
<dbReference type="RefSeq" id="WP_154471933.1">
    <property type="nucleotide sequence ID" value="NZ_VUMD01000006.1"/>
</dbReference>
<dbReference type="Proteomes" id="UP000429958">
    <property type="component" value="Unassembled WGS sequence"/>
</dbReference>
<feature type="chain" id="PRO_5030954851" evidence="2">
    <location>
        <begin position="29"/>
        <end position="430"/>
    </location>
</feature>
<sequence>MKIKKKFGAYLCLFCMLLSLCIPTIAFAADDKLEKNIENYKGIIDQVAGDQTKLGNEDNAKFYLDIKTALEDADILEKTTIRGGYEIIDEIGAKLFTEYSNNINVMKTAWKSRFRKIAEQSGVEMGSMTKYDSLGNPIESENVETDELNDATVKVNILTWNNTKDLKEKDQGVIMEMLKGFDDATSFTSWIQGIAIALTIVFGGATMLTMISDRQMSTEALQREFLKLLLGVWFIMNFKFFALLVIRLGTLVVEQVLGIGTEGIESIRVQQVTNALWQSLAEVAEENPEGLSWISNITTGIGNVGAGIAASFSNVFGSFVGFFGSGIIQLASSLVIYAVAAEIGIRYIFTPIAIADLYSERFRSNGWMWLKKLFACSMQGAVIFMIIFVINIIKKSVNTFDPITNTAINLTMIGMFAKSRSVANDIIGVH</sequence>
<feature type="transmembrane region" description="Helical" evidence="1">
    <location>
        <begin position="330"/>
        <end position="349"/>
    </location>
</feature>
<name>A0A7X2TC17_9CLOT</name>
<reference evidence="3 4" key="1">
    <citation type="submission" date="2019-08" db="EMBL/GenBank/DDBJ databases">
        <title>In-depth cultivation of the pig gut microbiome towards novel bacterial diversity and tailored functional studies.</title>
        <authorList>
            <person name="Wylensek D."/>
            <person name="Hitch T.C.A."/>
            <person name="Clavel T."/>
        </authorList>
    </citation>
    <scope>NUCLEOTIDE SEQUENCE [LARGE SCALE GENOMIC DNA]</scope>
    <source>
        <strain evidence="3 4">WCA-389-WT-23D1</strain>
    </source>
</reference>
<dbReference type="AlphaFoldDB" id="A0A7X2TC17"/>
<evidence type="ECO:0000256" key="1">
    <source>
        <dbReference type="SAM" id="Phobius"/>
    </source>
</evidence>
<evidence type="ECO:0000313" key="4">
    <source>
        <dbReference type="Proteomes" id="UP000429958"/>
    </source>
</evidence>
<keyword evidence="1" id="KW-0472">Membrane</keyword>
<feature type="signal peptide" evidence="2">
    <location>
        <begin position="1"/>
        <end position="28"/>
    </location>
</feature>
<organism evidence="3 4">
    <name type="scientific">Clostridium porci</name>
    <dbReference type="NCBI Taxonomy" id="2605778"/>
    <lineage>
        <taxon>Bacteria</taxon>
        <taxon>Bacillati</taxon>
        <taxon>Bacillota</taxon>
        <taxon>Clostridia</taxon>
        <taxon>Eubacteriales</taxon>
        <taxon>Clostridiaceae</taxon>
        <taxon>Clostridium</taxon>
    </lineage>
</organism>
<feature type="transmembrane region" description="Helical" evidence="1">
    <location>
        <begin position="225"/>
        <end position="246"/>
    </location>
</feature>
<protein>
    <submittedName>
        <fullName evidence="3">Type IV secretion system protein</fullName>
    </submittedName>
</protein>
<keyword evidence="4" id="KW-1185">Reference proteome</keyword>
<keyword evidence="1" id="KW-1133">Transmembrane helix</keyword>
<feature type="transmembrane region" description="Helical" evidence="1">
    <location>
        <begin position="301"/>
        <end position="323"/>
    </location>
</feature>
<evidence type="ECO:0000313" key="3">
    <source>
        <dbReference type="EMBL" id="MSS36489.1"/>
    </source>
</evidence>
<evidence type="ECO:0000256" key="2">
    <source>
        <dbReference type="SAM" id="SignalP"/>
    </source>
</evidence>
<keyword evidence="1" id="KW-0812">Transmembrane</keyword>
<dbReference type="EMBL" id="VUMD01000006">
    <property type="protein sequence ID" value="MSS36489.1"/>
    <property type="molecule type" value="Genomic_DNA"/>
</dbReference>
<gene>
    <name evidence="3" type="ORF">FYJ39_07885</name>
</gene>
<proteinExistence type="predicted"/>
<keyword evidence="2" id="KW-0732">Signal</keyword>
<comment type="caution">
    <text evidence="3">The sequence shown here is derived from an EMBL/GenBank/DDBJ whole genome shotgun (WGS) entry which is preliminary data.</text>
</comment>